<evidence type="ECO:0000313" key="3">
    <source>
        <dbReference type="Proteomes" id="UP001183420"/>
    </source>
</evidence>
<protein>
    <submittedName>
        <fullName evidence="2">Uncharacterized protein</fullName>
    </submittedName>
</protein>
<feature type="region of interest" description="Disordered" evidence="1">
    <location>
        <begin position="44"/>
        <end position="70"/>
    </location>
</feature>
<evidence type="ECO:0000256" key="1">
    <source>
        <dbReference type="SAM" id="MobiDB-lite"/>
    </source>
</evidence>
<sequence>MDPEIAALAGSAGTTIVTLAATDAWERARDGLVALWRRARPTGADAVGDELSTTRDELATAGPEDTETERELVAQWRGRVRRLLVAHPELESELRALLAELTEEPGRPPAAPTITQHATASGNARVYQAGGDMRIG</sequence>
<dbReference type="RefSeq" id="WP_311602020.1">
    <property type="nucleotide sequence ID" value="NZ_JAVREM010000046.1"/>
</dbReference>
<accession>A0ABU2LX41</accession>
<evidence type="ECO:0000313" key="2">
    <source>
        <dbReference type="EMBL" id="MDT0321762.1"/>
    </source>
</evidence>
<comment type="caution">
    <text evidence="2">The sequence shown here is derived from an EMBL/GenBank/DDBJ whole genome shotgun (WGS) entry which is preliminary data.</text>
</comment>
<dbReference type="Proteomes" id="UP001183420">
    <property type="component" value="Unassembled WGS sequence"/>
</dbReference>
<proteinExistence type="predicted"/>
<reference evidence="3" key="1">
    <citation type="submission" date="2023-07" db="EMBL/GenBank/DDBJ databases">
        <title>30 novel species of actinomycetes from the DSMZ collection.</title>
        <authorList>
            <person name="Nouioui I."/>
        </authorList>
    </citation>
    <scope>NUCLEOTIDE SEQUENCE [LARGE SCALE GENOMIC DNA]</scope>
    <source>
        <strain evidence="3">DSM 44918</strain>
    </source>
</reference>
<dbReference type="EMBL" id="JAVREM010000046">
    <property type="protein sequence ID" value="MDT0321762.1"/>
    <property type="molecule type" value="Genomic_DNA"/>
</dbReference>
<organism evidence="2 3">
    <name type="scientific">Streptomyces millisiae</name>
    <dbReference type="NCBI Taxonomy" id="3075542"/>
    <lineage>
        <taxon>Bacteria</taxon>
        <taxon>Bacillati</taxon>
        <taxon>Actinomycetota</taxon>
        <taxon>Actinomycetes</taxon>
        <taxon>Kitasatosporales</taxon>
        <taxon>Streptomycetaceae</taxon>
        <taxon>Streptomyces</taxon>
    </lineage>
</organism>
<gene>
    <name evidence="2" type="ORF">RNC47_25855</name>
</gene>
<name>A0ABU2LX41_9ACTN</name>
<keyword evidence="3" id="KW-1185">Reference proteome</keyword>